<proteinExistence type="predicted"/>
<sequence>MWKYLFAVALGFIIGALAYSYHIQEYTMPIEEVEQGYITKDASVEIAQKAYFEGKKDQQEEDLELHSAVQEAKDGGN</sequence>
<accession>A0A8S5NK72</accession>
<name>A0A8S5NK72_9CAUD</name>
<reference evidence="1" key="1">
    <citation type="journal article" date="2021" name="Proc. Natl. Acad. Sci. U.S.A.">
        <title>A Catalog of Tens of Thousands of Viruses from Human Metagenomes Reveals Hidden Associations with Chronic Diseases.</title>
        <authorList>
            <person name="Tisza M.J."/>
            <person name="Buck C.B."/>
        </authorList>
    </citation>
    <scope>NUCLEOTIDE SEQUENCE</scope>
    <source>
        <strain evidence="1">CtK0l2</strain>
    </source>
</reference>
<organism evidence="1">
    <name type="scientific">Siphoviridae sp. ctK0l2</name>
    <dbReference type="NCBI Taxonomy" id="2826243"/>
    <lineage>
        <taxon>Viruses</taxon>
        <taxon>Duplodnaviria</taxon>
        <taxon>Heunggongvirae</taxon>
        <taxon>Uroviricota</taxon>
        <taxon>Caudoviricetes</taxon>
    </lineage>
</organism>
<evidence type="ECO:0000313" key="1">
    <source>
        <dbReference type="EMBL" id="DAD94743.1"/>
    </source>
</evidence>
<protein>
    <submittedName>
        <fullName evidence="1">Uncharacterized protein</fullName>
    </submittedName>
</protein>
<dbReference type="EMBL" id="BK015181">
    <property type="protein sequence ID" value="DAD94743.1"/>
    <property type="molecule type" value="Genomic_DNA"/>
</dbReference>